<protein>
    <recommendedName>
        <fullName evidence="1">Electron transfer flavoprotein alpha/beta-subunit N-terminal domain-containing protein</fullName>
    </recommendedName>
</protein>
<dbReference type="EMBL" id="UINC01001088">
    <property type="protein sequence ID" value="SUZ70350.1"/>
    <property type="molecule type" value="Genomic_DNA"/>
</dbReference>
<dbReference type="InterPro" id="IPR012255">
    <property type="entry name" value="ETF_b"/>
</dbReference>
<dbReference type="SUPFAM" id="SSF52402">
    <property type="entry name" value="Adenine nucleotide alpha hydrolases-like"/>
    <property type="match status" value="1"/>
</dbReference>
<dbReference type="Pfam" id="PF01012">
    <property type="entry name" value="ETF"/>
    <property type="match status" value="1"/>
</dbReference>
<dbReference type="InterPro" id="IPR014730">
    <property type="entry name" value="ETF_a/b_N"/>
</dbReference>
<name>A0A381PTX0_9ZZZZ</name>
<proteinExistence type="predicted"/>
<gene>
    <name evidence="2" type="ORF">METZ01_LOCUS23204</name>
</gene>
<dbReference type="PIRSF" id="PIRSF000090">
    <property type="entry name" value="Beta-ETF"/>
    <property type="match status" value="1"/>
</dbReference>
<sequence>MNILICISCVPDTTSTISFVNDDKKFNSDGVQYIIGPYEDYALARAVELKEKDNSIHISVLNVGLERNDPLLRKALAIGADDAYRIDVFPNDSLFVAHQISSFVNENPFDIILMGKESIDFNSSQVHHITGSLLGIPSFSPVTQLDLNSNKNKILIKKEIDNGLETLEVVLPVVLGCQEPIAEWKIPNMRGIMNARTKHLKVIDQFECVSKINYKKYSLPEKKDNLIIIDENNINELVVALKLKNL</sequence>
<organism evidence="2">
    <name type="scientific">marine metagenome</name>
    <dbReference type="NCBI Taxonomy" id="408172"/>
    <lineage>
        <taxon>unclassified sequences</taxon>
        <taxon>metagenomes</taxon>
        <taxon>ecological metagenomes</taxon>
    </lineage>
</organism>
<evidence type="ECO:0000313" key="2">
    <source>
        <dbReference type="EMBL" id="SUZ70350.1"/>
    </source>
</evidence>
<feature type="domain" description="Electron transfer flavoprotein alpha/beta-subunit N-terminal" evidence="1">
    <location>
        <begin position="23"/>
        <end position="212"/>
    </location>
</feature>
<accession>A0A381PTX0</accession>
<dbReference type="AlphaFoldDB" id="A0A381PTX0"/>
<dbReference type="GO" id="GO:0009055">
    <property type="term" value="F:electron transfer activity"/>
    <property type="evidence" value="ECO:0007669"/>
    <property type="project" value="InterPro"/>
</dbReference>
<dbReference type="Gene3D" id="3.40.50.620">
    <property type="entry name" value="HUPs"/>
    <property type="match status" value="1"/>
</dbReference>
<dbReference type="SMART" id="SM00893">
    <property type="entry name" value="ETF"/>
    <property type="match status" value="1"/>
</dbReference>
<dbReference type="InterPro" id="IPR014729">
    <property type="entry name" value="Rossmann-like_a/b/a_fold"/>
</dbReference>
<reference evidence="2" key="1">
    <citation type="submission" date="2018-05" db="EMBL/GenBank/DDBJ databases">
        <authorList>
            <person name="Lanie J.A."/>
            <person name="Ng W.-L."/>
            <person name="Kazmierczak K.M."/>
            <person name="Andrzejewski T.M."/>
            <person name="Davidsen T.M."/>
            <person name="Wayne K.J."/>
            <person name="Tettelin H."/>
            <person name="Glass J.I."/>
            <person name="Rusch D."/>
            <person name="Podicherti R."/>
            <person name="Tsui H.-C.T."/>
            <person name="Winkler M.E."/>
        </authorList>
    </citation>
    <scope>NUCLEOTIDE SEQUENCE</scope>
</reference>
<dbReference type="PANTHER" id="PTHR21294">
    <property type="entry name" value="ELECTRON TRANSFER FLAVOPROTEIN BETA-SUBUNIT"/>
    <property type="match status" value="1"/>
</dbReference>
<evidence type="ECO:0000259" key="1">
    <source>
        <dbReference type="SMART" id="SM00893"/>
    </source>
</evidence>